<name>A0A4R2NVG6_RHOAD</name>
<dbReference type="Gene3D" id="2.40.160.60">
    <property type="entry name" value="Outer membrane protein transport protein (OMPP1/FadL/TodX)"/>
    <property type="match status" value="1"/>
</dbReference>
<organism evidence="2 3">
    <name type="scientific">Rhodovulum adriaticum</name>
    <name type="common">Rhodopseudomonas adriatica</name>
    <dbReference type="NCBI Taxonomy" id="35804"/>
    <lineage>
        <taxon>Bacteria</taxon>
        <taxon>Pseudomonadati</taxon>
        <taxon>Pseudomonadota</taxon>
        <taxon>Alphaproteobacteria</taxon>
        <taxon>Rhodobacterales</taxon>
        <taxon>Paracoccaceae</taxon>
        <taxon>Rhodovulum</taxon>
    </lineage>
</organism>
<protein>
    <submittedName>
        <fullName evidence="2">Long-subunit fatty acid transport protein</fullName>
    </submittedName>
</protein>
<dbReference type="RefSeq" id="WP_132599608.1">
    <property type="nucleotide sequence ID" value="NZ_NRRP01000032.1"/>
</dbReference>
<dbReference type="AlphaFoldDB" id="A0A4R2NVG6"/>
<reference evidence="2 3" key="1">
    <citation type="submission" date="2019-03" db="EMBL/GenBank/DDBJ databases">
        <title>Genomic Encyclopedia of Type Strains, Phase IV (KMG-IV): sequencing the most valuable type-strain genomes for metagenomic binning, comparative biology and taxonomic classification.</title>
        <authorList>
            <person name="Goeker M."/>
        </authorList>
    </citation>
    <scope>NUCLEOTIDE SEQUENCE [LARGE SCALE GENOMIC DNA]</scope>
    <source>
        <strain evidence="2 3">DSM 2781</strain>
    </source>
</reference>
<comment type="caution">
    <text evidence="2">The sequence shown here is derived from an EMBL/GenBank/DDBJ whole genome shotgun (WGS) entry which is preliminary data.</text>
</comment>
<feature type="signal peptide" evidence="1">
    <location>
        <begin position="1"/>
        <end position="20"/>
    </location>
</feature>
<dbReference type="Proteomes" id="UP000295733">
    <property type="component" value="Unassembled WGS sequence"/>
</dbReference>
<evidence type="ECO:0000313" key="3">
    <source>
        <dbReference type="Proteomes" id="UP000295733"/>
    </source>
</evidence>
<dbReference type="SUPFAM" id="SSF56935">
    <property type="entry name" value="Porins"/>
    <property type="match status" value="1"/>
</dbReference>
<evidence type="ECO:0000313" key="2">
    <source>
        <dbReference type="EMBL" id="TCP26093.1"/>
    </source>
</evidence>
<gene>
    <name evidence="2" type="ORF">EV656_10255</name>
</gene>
<keyword evidence="3" id="KW-1185">Reference proteome</keyword>
<proteinExistence type="predicted"/>
<dbReference type="OrthoDB" id="6679728at2"/>
<feature type="chain" id="PRO_5021001492" evidence="1">
    <location>
        <begin position="21"/>
        <end position="370"/>
    </location>
</feature>
<dbReference type="EMBL" id="SLXL01000002">
    <property type="protein sequence ID" value="TCP26093.1"/>
    <property type="molecule type" value="Genomic_DNA"/>
</dbReference>
<keyword evidence="1" id="KW-0732">Signal</keyword>
<evidence type="ECO:0000256" key="1">
    <source>
        <dbReference type="SAM" id="SignalP"/>
    </source>
</evidence>
<sequence>MNKLVSGAAAAALSASVAHAGGIERSTQSVGILFEEGNYAELSYSTFNPNVSGVGVDATPPANTGTNFPSGNMSPSYTTVTLAYKQALSDKLDVALILDQPIGADINYPGGTSYIASGATAEIDAMALTALIRYKLPSNFSVIGGVRALRTDGVADLPYIPFGYTLSTTSETDFGYVVGVAWEKPEIAARVALTYNSSITHKFRASEQIGPIPFPTSTLTTEVPQSVNLEFQTGIAADTLLFGSIRWVDWTAFDISPAIYANPLLGLGALVEYDNDVITYNLGIGRRFSDQWSGALLFGYEKREGIPVGNLGPTDGFRSVGAAVTYTMGSTKITGGVRYVDIGSAVTRGINSNFRSNEGWGFGVRVGHAF</sequence>
<accession>A0A4R2NVG6</accession>